<dbReference type="EMBL" id="SJSL01000001">
    <property type="protein sequence ID" value="TCD03597.1"/>
    <property type="molecule type" value="Genomic_DNA"/>
</dbReference>
<dbReference type="Pfam" id="PF10099">
    <property type="entry name" value="RskA_C"/>
    <property type="match status" value="1"/>
</dbReference>
<dbReference type="InterPro" id="IPR018764">
    <property type="entry name" value="RskA_C"/>
</dbReference>
<accession>A0A4V2MLW0</accession>
<evidence type="ECO:0000259" key="2">
    <source>
        <dbReference type="Pfam" id="PF10099"/>
    </source>
</evidence>
<evidence type="ECO:0000256" key="1">
    <source>
        <dbReference type="SAM" id="Phobius"/>
    </source>
</evidence>
<dbReference type="PANTHER" id="PTHR37461:SF1">
    <property type="entry name" value="ANTI-SIGMA-K FACTOR RSKA"/>
    <property type="match status" value="1"/>
</dbReference>
<keyword evidence="4" id="KW-1185">Reference proteome</keyword>
<sequence>MEEVKAYIESGILELYVLGQLAPNERVEVEAMAAKYPEVKQEITAIEIAMEQYALAQALQPTEGLDKEIFNRIENTQAGSDHTESVTIPFKIADDAKQYESKIKTLRFALVACIALLVVSTVALYSSHTELGAAKEQIADLSSEKDQFTSTVNYMKQTNSDLQKIADMVDDPDWKTVRLAGTAMDPKAKMTVYWHIKGNHVMVDNSKMKLPANDDAHQYQLWALVNGKPVDLGVFDVKPDTTGILVNMKNIAAAQTFAVTLEKRGGSPSPTMDQMIVAGNVSI</sequence>
<gene>
    <name evidence="3" type="ORF">EZ437_06480</name>
</gene>
<dbReference type="GO" id="GO:0016989">
    <property type="term" value="F:sigma factor antagonist activity"/>
    <property type="evidence" value="ECO:0007669"/>
    <property type="project" value="TreeGrafter"/>
</dbReference>
<dbReference type="InterPro" id="IPR051474">
    <property type="entry name" value="Anti-sigma-K/W_factor"/>
</dbReference>
<dbReference type="RefSeq" id="WP_131594371.1">
    <property type="nucleotide sequence ID" value="NZ_SJSL01000001.1"/>
</dbReference>
<dbReference type="GO" id="GO:0005886">
    <property type="term" value="C:plasma membrane"/>
    <property type="evidence" value="ECO:0007669"/>
    <property type="project" value="InterPro"/>
</dbReference>
<name>A0A4V2MLW0_9SPHI</name>
<comment type="caution">
    <text evidence="3">The sequence shown here is derived from an EMBL/GenBank/DDBJ whole genome shotgun (WGS) entry which is preliminary data.</text>
</comment>
<dbReference type="Proteomes" id="UP000293347">
    <property type="component" value="Unassembled WGS sequence"/>
</dbReference>
<organism evidence="3 4">
    <name type="scientific">Pedobacter psychroterrae</name>
    <dbReference type="NCBI Taxonomy" id="2530453"/>
    <lineage>
        <taxon>Bacteria</taxon>
        <taxon>Pseudomonadati</taxon>
        <taxon>Bacteroidota</taxon>
        <taxon>Sphingobacteriia</taxon>
        <taxon>Sphingobacteriales</taxon>
        <taxon>Sphingobacteriaceae</taxon>
        <taxon>Pedobacter</taxon>
    </lineage>
</organism>
<reference evidence="3 4" key="1">
    <citation type="submission" date="2019-02" db="EMBL/GenBank/DDBJ databases">
        <title>Pedobacter sp. RP-1-14 sp. nov., isolated from Arctic soil.</title>
        <authorList>
            <person name="Dahal R.H."/>
        </authorList>
    </citation>
    <scope>NUCLEOTIDE SEQUENCE [LARGE SCALE GENOMIC DNA]</scope>
    <source>
        <strain evidence="3 4">RP-1-14</strain>
    </source>
</reference>
<protein>
    <submittedName>
        <fullName evidence="3">Anti-sigma factor</fullName>
    </submittedName>
</protein>
<feature type="transmembrane region" description="Helical" evidence="1">
    <location>
        <begin position="106"/>
        <end position="125"/>
    </location>
</feature>
<evidence type="ECO:0000313" key="4">
    <source>
        <dbReference type="Proteomes" id="UP000293347"/>
    </source>
</evidence>
<dbReference type="OrthoDB" id="1420916at2"/>
<dbReference type="GO" id="GO:0006417">
    <property type="term" value="P:regulation of translation"/>
    <property type="evidence" value="ECO:0007669"/>
    <property type="project" value="TreeGrafter"/>
</dbReference>
<dbReference type="AlphaFoldDB" id="A0A4V2MLW0"/>
<evidence type="ECO:0000313" key="3">
    <source>
        <dbReference type="EMBL" id="TCD03597.1"/>
    </source>
</evidence>
<keyword evidence="1" id="KW-0812">Transmembrane</keyword>
<keyword evidence="1" id="KW-1133">Transmembrane helix</keyword>
<proteinExistence type="predicted"/>
<keyword evidence="1" id="KW-0472">Membrane</keyword>
<feature type="domain" description="Anti-sigma K factor RskA C-terminal" evidence="2">
    <location>
        <begin position="111"/>
        <end position="271"/>
    </location>
</feature>
<dbReference type="PANTHER" id="PTHR37461">
    <property type="entry name" value="ANTI-SIGMA-K FACTOR RSKA"/>
    <property type="match status" value="1"/>
</dbReference>